<dbReference type="AlphaFoldDB" id="A0A8J5N5A7"/>
<dbReference type="InterPro" id="IPR023603">
    <property type="entry name" value="Low_specificity_L-TA-like"/>
</dbReference>
<proteinExistence type="inferred from homology"/>
<dbReference type="PANTHER" id="PTHR48097:SF9">
    <property type="entry name" value="L-THREONINE ALDOLASE"/>
    <property type="match status" value="1"/>
</dbReference>
<dbReference type="Pfam" id="PF01212">
    <property type="entry name" value="Beta_elim_lyase"/>
    <property type="match status" value="1"/>
</dbReference>
<accession>A0A8J5N5A7</accession>
<evidence type="ECO:0000256" key="2">
    <source>
        <dbReference type="ARBA" id="ARBA00006966"/>
    </source>
</evidence>
<dbReference type="InterPro" id="IPR001597">
    <property type="entry name" value="ArAA_b-elim_lyase/Thr_aldolase"/>
</dbReference>
<keyword evidence="3" id="KW-0663">Pyridoxal phosphate</keyword>
<dbReference type="GO" id="GO:0005829">
    <property type="term" value="C:cytosol"/>
    <property type="evidence" value="ECO:0007669"/>
    <property type="project" value="TreeGrafter"/>
</dbReference>
<gene>
    <name evidence="6" type="primary">THA1-L</name>
    <name evidence="6" type="ORF">Hamer_G017966</name>
</gene>
<evidence type="ECO:0000256" key="4">
    <source>
        <dbReference type="ARBA" id="ARBA00023239"/>
    </source>
</evidence>
<dbReference type="GO" id="GO:0006567">
    <property type="term" value="P:L-threonine catabolic process"/>
    <property type="evidence" value="ECO:0007669"/>
    <property type="project" value="TreeGrafter"/>
</dbReference>
<dbReference type="GO" id="GO:0006545">
    <property type="term" value="P:glycine biosynthetic process"/>
    <property type="evidence" value="ECO:0007669"/>
    <property type="project" value="TreeGrafter"/>
</dbReference>
<evidence type="ECO:0000256" key="3">
    <source>
        <dbReference type="ARBA" id="ARBA00022898"/>
    </source>
</evidence>
<evidence type="ECO:0000256" key="1">
    <source>
        <dbReference type="ARBA" id="ARBA00001933"/>
    </source>
</evidence>
<dbReference type="FunFam" id="3.40.640.10:FF:000030">
    <property type="entry name" value="Low-specificity L-threonine aldolase"/>
    <property type="match status" value="1"/>
</dbReference>
<protein>
    <submittedName>
        <fullName evidence="6">Low-specificity L-threonine aldolase 1-like</fullName>
    </submittedName>
</protein>
<evidence type="ECO:0000313" key="6">
    <source>
        <dbReference type="EMBL" id="KAG7173681.1"/>
    </source>
</evidence>
<comment type="caution">
    <text evidence="6">The sequence shown here is derived from an EMBL/GenBank/DDBJ whole genome shotgun (WGS) entry which is preliminary data.</text>
</comment>
<dbReference type="EMBL" id="JAHLQT010009070">
    <property type="protein sequence ID" value="KAG7173681.1"/>
    <property type="molecule type" value="Genomic_DNA"/>
</dbReference>
<dbReference type="PIRSF" id="PIRSF017617">
    <property type="entry name" value="Thr_aldolase"/>
    <property type="match status" value="1"/>
</dbReference>
<dbReference type="GO" id="GO:0008732">
    <property type="term" value="F:L-allo-threonine aldolase activity"/>
    <property type="evidence" value="ECO:0007669"/>
    <property type="project" value="TreeGrafter"/>
</dbReference>
<evidence type="ECO:0000259" key="5">
    <source>
        <dbReference type="Pfam" id="PF01212"/>
    </source>
</evidence>
<sequence length="364" mass="39958">MTRVINLWSDTVTQPSQAMMDAMMRAPQGDNHRGKDTSINELEKRVAALLGKEAALFVPTGTMGNLICVMTHARTRDSEVILGHRSHIHLMEQGGIAQIGGVHHRVVTNLADGTFSLEELQQMVRTNSIHFPISALVCVENTMDGLVLPLKWLDQLGVVCKELGLPIHMDGARLFHASTALSLPPHRIVRDCTSVSLSISKGLGCPVGCLIVGSRECIRDATRIRRVLGGFMSQPGVLAACGLYALDHLLPLLPRDHHHAKIIAQGVASLGSRVVWVEENSVHTNIVMLFCNTSILTPARLCQRLLQVREEEVASIGERVTVELLAKDTVARLVTHCNVTPEDTRLAIKKLQYVIMELDPTLRC</sequence>
<organism evidence="6 7">
    <name type="scientific">Homarus americanus</name>
    <name type="common">American lobster</name>
    <dbReference type="NCBI Taxonomy" id="6706"/>
    <lineage>
        <taxon>Eukaryota</taxon>
        <taxon>Metazoa</taxon>
        <taxon>Ecdysozoa</taxon>
        <taxon>Arthropoda</taxon>
        <taxon>Crustacea</taxon>
        <taxon>Multicrustacea</taxon>
        <taxon>Malacostraca</taxon>
        <taxon>Eumalacostraca</taxon>
        <taxon>Eucarida</taxon>
        <taxon>Decapoda</taxon>
        <taxon>Pleocyemata</taxon>
        <taxon>Astacidea</taxon>
        <taxon>Nephropoidea</taxon>
        <taxon>Nephropidae</taxon>
        <taxon>Homarus</taxon>
    </lineage>
</organism>
<feature type="domain" description="Aromatic amino acid beta-eliminating lyase/threonine aldolase" evidence="5">
    <location>
        <begin position="7"/>
        <end position="291"/>
    </location>
</feature>
<dbReference type="NCBIfam" id="NF041359">
    <property type="entry name" value="GntG_guanitoxin"/>
    <property type="match status" value="1"/>
</dbReference>
<comment type="cofactor">
    <cofactor evidence="1">
        <name>pyridoxal 5'-phosphate</name>
        <dbReference type="ChEBI" id="CHEBI:597326"/>
    </cofactor>
</comment>
<dbReference type="PANTHER" id="PTHR48097">
    <property type="entry name" value="L-THREONINE ALDOLASE-RELATED"/>
    <property type="match status" value="1"/>
</dbReference>
<keyword evidence="7" id="KW-1185">Reference proteome</keyword>
<name>A0A8J5N5A7_HOMAM</name>
<dbReference type="Proteomes" id="UP000747542">
    <property type="component" value="Unassembled WGS sequence"/>
</dbReference>
<keyword evidence="4" id="KW-0456">Lyase</keyword>
<evidence type="ECO:0000313" key="7">
    <source>
        <dbReference type="Proteomes" id="UP000747542"/>
    </source>
</evidence>
<reference evidence="6" key="1">
    <citation type="journal article" date="2021" name="Sci. Adv.">
        <title>The American lobster genome reveals insights on longevity, neural, and immune adaptations.</title>
        <authorList>
            <person name="Polinski J.M."/>
            <person name="Zimin A.V."/>
            <person name="Clark K.F."/>
            <person name="Kohn A.B."/>
            <person name="Sadowski N."/>
            <person name="Timp W."/>
            <person name="Ptitsyn A."/>
            <person name="Khanna P."/>
            <person name="Romanova D.Y."/>
            <person name="Williams P."/>
            <person name="Greenwood S.J."/>
            <person name="Moroz L.L."/>
            <person name="Walt D.R."/>
            <person name="Bodnar A.G."/>
        </authorList>
    </citation>
    <scope>NUCLEOTIDE SEQUENCE</scope>
    <source>
        <strain evidence="6">GMGI-L3</strain>
    </source>
</reference>
<dbReference type="OrthoDB" id="10261951at2759"/>
<comment type="similarity">
    <text evidence="2">Belongs to the threonine aldolase family.</text>
</comment>